<dbReference type="InterPro" id="IPR035513">
    <property type="entry name" value="Invertase/methylesterase_inhib"/>
</dbReference>
<dbReference type="Pfam" id="PF04043">
    <property type="entry name" value="PMEI"/>
    <property type="match status" value="1"/>
</dbReference>
<dbReference type="NCBIfam" id="TIGR01614">
    <property type="entry name" value="PME_inhib"/>
    <property type="match status" value="1"/>
</dbReference>
<evidence type="ECO:0000256" key="1">
    <source>
        <dbReference type="ARBA" id="ARBA00022729"/>
    </source>
</evidence>
<feature type="chain" id="PRO_5046764562" evidence="4">
    <location>
        <begin position="26"/>
        <end position="189"/>
    </location>
</feature>
<organism evidence="6 7">
    <name type="scientific">Ziziphus jujuba</name>
    <name type="common">Chinese jujube</name>
    <name type="synonym">Ziziphus sativa</name>
    <dbReference type="NCBI Taxonomy" id="326968"/>
    <lineage>
        <taxon>Eukaryota</taxon>
        <taxon>Viridiplantae</taxon>
        <taxon>Streptophyta</taxon>
        <taxon>Embryophyta</taxon>
        <taxon>Tracheophyta</taxon>
        <taxon>Spermatophyta</taxon>
        <taxon>Magnoliopsida</taxon>
        <taxon>eudicotyledons</taxon>
        <taxon>Gunneridae</taxon>
        <taxon>Pentapetalae</taxon>
        <taxon>rosids</taxon>
        <taxon>fabids</taxon>
        <taxon>Rosales</taxon>
        <taxon>Rhamnaceae</taxon>
        <taxon>Paliureae</taxon>
        <taxon>Ziziphus</taxon>
    </lineage>
</organism>
<evidence type="ECO:0000256" key="4">
    <source>
        <dbReference type="SAM" id="SignalP"/>
    </source>
</evidence>
<comment type="similarity">
    <text evidence="3">Belongs to the PMEI family.</text>
</comment>
<keyword evidence="2" id="KW-1015">Disulfide bond</keyword>
<dbReference type="SUPFAM" id="SSF101148">
    <property type="entry name" value="Plant invertase/pectin methylesterase inhibitor"/>
    <property type="match status" value="1"/>
</dbReference>
<proteinExistence type="inferred from homology"/>
<reference evidence="7" key="1">
    <citation type="submission" date="2025-08" db="UniProtKB">
        <authorList>
            <consortium name="RefSeq"/>
        </authorList>
    </citation>
    <scope>IDENTIFICATION</scope>
    <source>
        <tissue evidence="7">Seedling</tissue>
    </source>
</reference>
<feature type="signal peptide" evidence="4">
    <location>
        <begin position="1"/>
        <end position="25"/>
    </location>
</feature>
<evidence type="ECO:0000256" key="3">
    <source>
        <dbReference type="ARBA" id="ARBA00038471"/>
    </source>
</evidence>
<dbReference type="PANTHER" id="PTHR35357">
    <property type="entry name" value="OS02G0537100 PROTEIN"/>
    <property type="match status" value="1"/>
</dbReference>
<dbReference type="InterPro" id="IPR006501">
    <property type="entry name" value="Pectinesterase_inhib_dom"/>
</dbReference>
<sequence>MWHISFVSVLYFCLLLIISHQTAISADIINQTCKKCADESIVFSYEFCSASLQEVPESNVTNLQGLGSIAIKLALDNATNTISIIEQLLTNKTLDPFALACLEDCSEHYSEAITTLKDSIKIFLEEDYDTARRLLTVVMTAVTTCEDCFKDKEGVVSPLENENYSLFQLSDIALCIVHLLSLVVRSYNQ</sequence>
<gene>
    <name evidence="7" type="primary">LOC132804018</name>
</gene>
<evidence type="ECO:0000313" key="7">
    <source>
        <dbReference type="RefSeq" id="XP_060673881.1"/>
    </source>
</evidence>
<dbReference type="CDD" id="cd15795">
    <property type="entry name" value="PMEI-Pla_a_1_like"/>
    <property type="match status" value="1"/>
</dbReference>
<dbReference type="Gene3D" id="1.20.140.40">
    <property type="entry name" value="Invertase/pectin methylesterase inhibitor family protein"/>
    <property type="match status" value="1"/>
</dbReference>
<feature type="domain" description="Pectinesterase inhibitor" evidence="5">
    <location>
        <begin position="24"/>
        <end position="176"/>
    </location>
</feature>
<evidence type="ECO:0000256" key="2">
    <source>
        <dbReference type="ARBA" id="ARBA00023157"/>
    </source>
</evidence>
<dbReference type="RefSeq" id="XP_060673881.1">
    <property type="nucleotide sequence ID" value="XM_060817898.1"/>
</dbReference>
<keyword evidence="6" id="KW-1185">Reference proteome</keyword>
<dbReference type="PANTHER" id="PTHR35357:SF17">
    <property type="entry name" value="PECTINESTERASE INHIBITOR 12"/>
    <property type="match status" value="1"/>
</dbReference>
<protein>
    <submittedName>
        <fullName evidence="7">Invertase inhibitor</fullName>
    </submittedName>
</protein>
<dbReference type="GeneID" id="132804018"/>
<accession>A0ABM4AAZ4</accession>
<evidence type="ECO:0000313" key="6">
    <source>
        <dbReference type="Proteomes" id="UP001652623"/>
    </source>
</evidence>
<name>A0ABM4AAZ4_ZIZJJ</name>
<dbReference type="Proteomes" id="UP001652623">
    <property type="component" value="Chromosome 6"/>
</dbReference>
<dbReference type="SMART" id="SM00856">
    <property type="entry name" value="PMEI"/>
    <property type="match status" value="1"/>
</dbReference>
<dbReference type="InterPro" id="IPR034088">
    <property type="entry name" value="Pla_a_1-like"/>
</dbReference>
<evidence type="ECO:0000259" key="5">
    <source>
        <dbReference type="SMART" id="SM00856"/>
    </source>
</evidence>
<keyword evidence="1 4" id="KW-0732">Signal</keyword>